<dbReference type="Gene3D" id="3.40.50.300">
    <property type="entry name" value="P-loop containing nucleotide triphosphate hydrolases"/>
    <property type="match status" value="1"/>
</dbReference>
<keyword evidence="7" id="KW-1185">Reference proteome</keyword>
<proteinExistence type="inferred from homology"/>
<evidence type="ECO:0000256" key="1">
    <source>
        <dbReference type="ARBA" id="ARBA00005771"/>
    </source>
</evidence>
<dbReference type="InterPro" id="IPR027417">
    <property type="entry name" value="P-loop_NTPase"/>
</dbReference>
<protein>
    <recommendedName>
        <fullName evidence="3">Sulfotransferase</fullName>
        <ecNumber evidence="3">2.8.2.-</ecNumber>
    </recommendedName>
</protein>
<organism evidence="6 7">
    <name type="scientific">Camellia sinensis var. sinensis</name>
    <name type="common">China tea</name>
    <dbReference type="NCBI Taxonomy" id="542762"/>
    <lineage>
        <taxon>Eukaryota</taxon>
        <taxon>Viridiplantae</taxon>
        <taxon>Streptophyta</taxon>
        <taxon>Embryophyta</taxon>
        <taxon>Tracheophyta</taxon>
        <taxon>Spermatophyta</taxon>
        <taxon>Magnoliopsida</taxon>
        <taxon>eudicotyledons</taxon>
        <taxon>Gunneridae</taxon>
        <taxon>Pentapetalae</taxon>
        <taxon>asterids</taxon>
        <taxon>Ericales</taxon>
        <taxon>Theaceae</taxon>
        <taxon>Camellia</taxon>
    </lineage>
</organism>
<evidence type="ECO:0000256" key="4">
    <source>
        <dbReference type="SAM" id="MobiDB-lite"/>
    </source>
</evidence>
<dbReference type="EC" id="2.8.2.-" evidence="3"/>
<name>A0A4S4DA15_CAMSN</name>
<evidence type="ECO:0000256" key="3">
    <source>
        <dbReference type="RuleBase" id="RU361155"/>
    </source>
</evidence>
<comment type="caution">
    <text evidence="6">The sequence shown here is derived from an EMBL/GenBank/DDBJ whole genome shotgun (WGS) entry which is preliminary data.</text>
</comment>
<evidence type="ECO:0000256" key="2">
    <source>
        <dbReference type="ARBA" id="ARBA00022679"/>
    </source>
</evidence>
<evidence type="ECO:0000313" key="7">
    <source>
        <dbReference type="Proteomes" id="UP000306102"/>
    </source>
</evidence>
<dbReference type="Pfam" id="PF00685">
    <property type="entry name" value="Sulfotransfer_1"/>
    <property type="match status" value="1"/>
</dbReference>
<keyword evidence="2 3" id="KW-0808">Transferase</keyword>
<dbReference type="AlphaFoldDB" id="A0A4S4DA15"/>
<sequence>MVGIFDIYLWEGFWYIDAHLEGVMAVRSSFTALNNDIIVAASPKTGSTWVKALVASVMLRHDNDGGGGGGGGGDGEDEDADDPLRYNHPNDLVPSLELQVCNKKNANSDMPNTASNTTTRLFRTNIAYSQLPESIKSSGCKIVYVTRDPKDVFVSMWHFINTKRSSEKAPFPFDEAFESFCNGVSAFGPFHEHVLDYWNESLKSPQKVLFLKYEDLKRNPRGEVKKLASFLGRPLADDGEAKKIVRRCSIERLKNLEVNRDGVDPWSDFPKSSYFRLGIVGDWKNELSTEMKDKLDEITRVKLEGFGLSI</sequence>
<evidence type="ECO:0000259" key="5">
    <source>
        <dbReference type="Pfam" id="PF00685"/>
    </source>
</evidence>
<dbReference type="EMBL" id="SDRB02012233">
    <property type="protein sequence ID" value="THF98335.1"/>
    <property type="molecule type" value="Genomic_DNA"/>
</dbReference>
<dbReference type="PANTHER" id="PTHR11783">
    <property type="entry name" value="SULFOTRANSFERASE SULT"/>
    <property type="match status" value="1"/>
</dbReference>
<reference evidence="6 7" key="1">
    <citation type="journal article" date="2018" name="Proc. Natl. Acad. Sci. U.S.A.">
        <title>Draft genome sequence of Camellia sinensis var. sinensis provides insights into the evolution of the tea genome and tea quality.</title>
        <authorList>
            <person name="Wei C."/>
            <person name="Yang H."/>
            <person name="Wang S."/>
            <person name="Zhao J."/>
            <person name="Liu C."/>
            <person name="Gao L."/>
            <person name="Xia E."/>
            <person name="Lu Y."/>
            <person name="Tai Y."/>
            <person name="She G."/>
            <person name="Sun J."/>
            <person name="Cao H."/>
            <person name="Tong W."/>
            <person name="Gao Q."/>
            <person name="Li Y."/>
            <person name="Deng W."/>
            <person name="Jiang X."/>
            <person name="Wang W."/>
            <person name="Chen Q."/>
            <person name="Zhang S."/>
            <person name="Li H."/>
            <person name="Wu J."/>
            <person name="Wang P."/>
            <person name="Li P."/>
            <person name="Shi C."/>
            <person name="Zheng F."/>
            <person name="Jian J."/>
            <person name="Huang B."/>
            <person name="Shan D."/>
            <person name="Shi M."/>
            <person name="Fang C."/>
            <person name="Yue Y."/>
            <person name="Li F."/>
            <person name="Li D."/>
            <person name="Wei S."/>
            <person name="Han B."/>
            <person name="Jiang C."/>
            <person name="Yin Y."/>
            <person name="Xia T."/>
            <person name="Zhang Z."/>
            <person name="Bennetzen J.L."/>
            <person name="Zhao S."/>
            <person name="Wan X."/>
        </authorList>
    </citation>
    <scope>NUCLEOTIDE SEQUENCE [LARGE SCALE GENOMIC DNA]</scope>
    <source>
        <strain evidence="7">cv. Shuchazao</strain>
        <tissue evidence="6">Leaf</tissue>
    </source>
</reference>
<feature type="region of interest" description="Disordered" evidence="4">
    <location>
        <begin position="64"/>
        <end position="86"/>
    </location>
</feature>
<evidence type="ECO:0000313" key="6">
    <source>
        <dbReference type="EMBL" id="THF98335.1"/>
    </source>
</evidence>
<dbReference type="STRING" id="542762.A0A4S4DA15"/>
<feature type="domain" description="Sulfotransferase" evidence="5">
    <location>
        <begin position="35"/>
        <end position="307"/>
    </location>
</feature>
<gene>
    <name evidence="6" type="ORF">TEA_026189</name>
</gene>
<dbReference type="Proteomes" id="UP000306102">
    <property type="component" value="Unassembled WGS sequence"/>
</dbReference>
<dbReference type="SUPFAM" id="SSF52540">
    <property type="entry name" value="P-loop containing nucleoside triphosphate hydrolases"/>
    <property type="match status" value="1"/>
</dbReference>
<accession>A0A4S4DA15</accession>
<comment type="similarity">
    <text evidence="1 3">Belongs to the sulfotransferase 1 family.</text>
</comment>
<dbReference type="InterPro" id="IPR000863">
    <property type="entry name" value="Sulfotransferase_dom"/>
</dbReference>
<dbReference type="GO" id="GO:0008146">
    <property type="term" value="F:sulfotransferase activity"/>
    <property type="evidence" value="ECO:0007669"/>
    <property type="project" value="InterPro"/>
</dbReference>